<dbReference type="PANTHER" id="PTHR10828:SF38">
    <property type="entry name" value="ARSENICAL-RESISTANCE PROTEIN 2-RELATED"/>
    <property type="match status" value="1"/>
</dbReference>
<dbReference type="Pfam" id="PF00581">
    <property type="entry name" value="Rhodanese"/>
    <property type="match status" value="1"/>
</dbReference>
<organism evidence="2 3">
    <name type="scientific">Anaeromyces robustus</name>
    <dbReference type="NCBI Taxonomy" id="1754192"/>
    <lineage>
        <taxon>Eukaryota</taxon>
        <taxon>Fungi</taxon>
        <taxon>Fungi incertae sedis</taxon>
        <taxon>Chytridiomycota</taxon>
        <taxon>Chytridiomycota incertae sedis</taxon>
        <taxon>Neocallimastigomycetes</taxon>
        <taxon>Neocallimastigales</taxon>
        <taxon>Neocallimastigaceae</taxon>
        <taxon>Anaeromyces</taxon>
    </lineage>
</organism>
<name>A0A1Y1XPI1_9FUNG</name>
<keyword evidence="3" id="KW-1185">Reference proteome</keyword>
<dbReference type="STRING" id="1754192.A0A1Y1XPI1"/>
<dbReference type="SUPFAM" id="SSF52821">
    <property type="entry name" value="Rhodanese/Cell cycle control phosphatase"/>
    <property type="match status" value="1"/>
</dbReference>
<dbReference type="Proteomes" id="UP000193944">
    <property type="component" value="Unassembled WGS sequence"/>
</dbReference>
<feature type="domain" description="Rhodanese" evidence="1">
    <location>
        <begin position="26"/>
        <end position="126"/>
    </location>
</feature>
<dbReference type="AlphaFoldDB" id="A0A1Y1XPI1"/>
<evidence type="ECO:0000313" key="2">
    <source>
        <dbReference type="EMBL" id="ORX87653.1"/>
    </source>
</evidence>
<gene>
    <name evidence="2" type="ORF">BCR32DRAFT_264074</name>
</gene>
<dbReference type="InterPro" id="IPR036873">
    <property type="entry name" value="Rhodanese-like_dom_sf"/>
</dbReference>
<proteinExistence type="predicted"/>
<dbReference type="Gene3D" id="3.40.250.10">
    <property type="entry name" value="Rhodanese-like domain"/>
    <property type="match status" value="1"/>
</dbReference>
<reference evidence="2 3" key="1">
    <citation type="submission" date="2016-08" db="EMBL/GenBank/DDBJ databases">
        <title>A Parts List for Fungal Cellulosomes Revealed by Comparative Genomics.</title>
        <authorList>
            <consortium name="DOE Joint Genome Institute"/>
            <person name="Haitjema C.H."/>
            <person name="Gilmore S.P."/>
            <person name="Henske J.K."/>
            <person name="Solomon K.V."/>
            <person name="De Groot R."/>
            <person name="Kuo A."/>
            <person name="Mondo S.J."/>
            <person name="Salamov A.A."/>
            <person name="Labutti K."/>
            <person name="Zhao Z."/>
            <person name="Chiniquy J."/>
            <person name="Barry K."/>
            <person name="Brewer H.M."/>
            <person name="Purvine S.O."/>
            <person name="Wright A.T."/>
            <person name="Boxma B."/>
            <person name="Van Alen T."/>
            <person name="Hackstein J.H."/>
            <person name="Baker S.E."/>
            <person name="Grigoriev I.V."/>
            <person name="O'Malley M.A."/>
        </authorList>
    </citation>
    <scope>NUCLEOTIDE SEQUENCE [LARGE SCALE GENOMIC DNA]</scope>
    <source>
        <strain evidence="2 3">S4</strain>
    </source>
</reference>
<dbReference type="PROSITE" id="PS50206">
    <property type="entry name" value="RHODANESE_3"/>
    <property type="match status" value="1"/>
</dbReference>
<evidence type="ECO:0000259" key="1">
    <source>
        <dbReference type="PROSITE" id="PS50206"/>
    </source>
</evidence>
<dbReference type="GO" id="GO:0005737">
    <property type="term" value="C:cytoplasm"/>
    <property type="evidence" value="ECO:0007669"/>
    <property type="project" value="TreeGrafter"/>
</dbReference>
<dbReference type="SMART" id="SM00450">
    <property type="entry name" value="RHOD"/>
    <property type="match status" value="1"/>
</dbReference>
<evidence type="ECO:0000313" key="3">
    <source>
        <dbReference type="Proteomes" id="UP000193944"/>
    </source>
</evidence>
<dbReference type="GO" id="GO:0005634">
    <property type="term" value="C:nucleus"/>
    <property type="evidence" value="ECO:0007669"/>
    <property type="project" value="TreeGrafter"/>
</dbReference>
<dbReference type="GO" id="GO:0004725">
    <property type="term" value="F:protein tyrosine phosphatase activity"/>
    <property type="evidence" value="ECO:0007669"/>
    <property type="project" value="TreeGrafter"/>
</dbReference>
<comment type="caution">
    <text evidence="2">The sequence shown here is derived from an EMBL/GenBank/DDBJ whole genome shotgun (WGS) entry which is preliminary data.</text>
</comment>
<sequence>MNSIIVPTYIEANELAKWMLDPNMKPRKDFIIIDVRDDDYPFGNICHCKNIPSSKFLDNVEHYVLKCQKIPRIVFHCAMSQVRGPKCANRYALTLNSLIEAGEVSDTDQKVYILRGGFMNFQNMYKNNPKLVENLEEDYWLDYC</sequence>
<dbReference type="OrthoDB" id="102559at2759"/>
<dbReference type="EMBL" id="MCFG01000006">
    <property type="protein sequence ID" value="ORX87653.1"/>
    <property type="molecule type" value="Genomic_DNA"/>
</dbReference>
<dbReference type="InterPro" id="IPR001763">
    <property type="entry name" value="Rhodanese-like_dom"/>
</dbReference>
<protein>
    <submittedName>
        <fullName evidence="2">Rhodanese-like protein</fullName>
    </submittedName>
</protein>
<reference evidence="2 3" key="2">
    <citation type="submission" date="2016-08" db="EMBL/GenBank/DDBJ databases">
        <title>Pervasive Adenine N6-methylation of Active Genes in Fungi.</title>
        <authorList>
            <consortium name="DOE Joint Genome Institute"/>
            <person name="Mondo S.J."/>
            <person name="Dannebaum R.O."/>
            <person name="Kuo R.C."/>
            <person name="Labutti K."/>
            <person name="Haridas S."/>
            <person name="Kuo A."/>
            <person name="Salamov A."/>
            <person name="Ahrendt S.R."/>
            <person name="Lipzen A."/>
            <person name="Sullivan W."/>
            <person name="Andreopoulos W.B."/>
            <person name="Clum A."/>
            <person name="Lindquist E."/>
            <person name="Daum C."/>
            <person name="Ramamoorthy G.K."/>
            <person name="Gryganskyi A."/>
            <person name="Culley D."/>
            <person name="Magnuson J.K."/>
            <person name="James T.Y."/>
            <person name="O'Malley M.A."/>
            <person name="Stajich J.E."/>
            <person name="Spatafora J.W."/>
            <person name="Visel A."/>
            <person name="Grigoriev I.V."/>
        </authorList>
    </citation>
    <scope>NUCLEOTIDE SEQUENCE [LARGE SCALE GENOMIC DNA]</scope>
    <source>
        <strain evidence="2 3">S4</strain>
    </source>
</reference>
<dbReference type="PANTHER" id="PTHR10828">
    <property type="entry name" value="M-PHASE INDUCER PHOSPHATASE DUAL SPECIFICITY PHOSPHATASE CDC25"/>
    <property type="match status" value="1"/>
</dbReference>
<accession>A0A1Y1XPI1</accession>